<dbReference type="AlphaFoldDB" id="A0A942YBI1"/>
<dbReference type="Proteomes" id="UP000677265">
    <property type="component" value="Unassembled WGS sequence"/>
</dbReference>
<proteinExistence type="predicted"/>
<gene>
    <name evidence="3" type="ORF">KHB02_002030</name>
    <name evidence="2" type="ORF">KHB02_29665</name>
</gene>
<organism evidence="2">
    <name type="scientific">Neobacillus citreus</name>
    <dbReference type="NCBI Taxonomy" id="2833578"/>
    <lineage>
        <taxon>Bacteria</taxon>
        <taxon>Bacillati</taxon>
        <taxon>Bacillota</taxon>
        <taxon>Bacilli</taxon>
        <taxon>Bacillales</taxon>
        <taxon>Bacillaceae</taxon>
        <taxon>Neobacillus</taxon>
    </lineage>
</organism>
<evidence type="ECO:0000313" key="2">
    <source>
        <dbReference type="EMBL" id="MBS4185556.1"/>
    </source>
</evidence>
<dbReference type="RefSeq" id="WP_213145408.1">
    <property type="nucleotide sequence ID" value="NZ_JAGYPE020000002.1"/>
</dbReference>
<comment type="caution">
    <text evidence="2">The sequence shown here is derived from an EMBL/GenBank/DDBJ whole genome shotgun (WGS) entry which is preliminary data.</text>
</comment>
<sequence>MDENVVENNNPAGMNVDLEKLKNLTGNLGNQLDMNSLMQMATTLLKNDSFLTSVAGLSKLKLPASLAPNAETSIVSQSQENSANVVTELQKVNEMLSSLNNNLENISNVVKELKQQNEILSSMAQKLDNITNDNSGFYKLFKRKSK</sequence>
<evidence type="ECO:0000313" key="3">
    <source>
        <dbReference type="EMBL" id="MCH6264307.1"/>
    </source>
</evidence>
<accession>A0A942YBI1</accession>
<evidence type="ECO:0000313" key="4">
    <source>
        <dbReference type="Proteomes" id="UP000677265"/>
    </source>
</evidence>
<evidence type="ECO:0000256" key="1">
    <source>
        <dbReference type="SAM" id="Coils"/>
    </source>
</evidence>
<protein>
    <submittedName>
        <fullName evidence="2">Uncharacterized protein</fullName>
    </submittedName>
</protein>
<keyword evidence="4" id="KW-1185">Reference proteome</keyword>
<reference evidence="2" key="1">
    <citation type="submission" date="2021-05" db="EMBL/GenBank/DDBJ databases">
        <title>Novel Bacillus species.</title>
        <authorList>
            <person name="Liu G."/>
        </authorList>
    </citation>
    <scope>NUCLEOTIDE SEQUENCE</scope>
    <source>
        <strain evidence="2 4">FJAT-50051</strain>
    </source>
</reference>
<name>A0A942YBI1_9BACI</name>
<feature type="coiled-coil region" evidence="1">
    <location>
        <begin position="89"/>
        <end position="133"/>
    </location>
</feature>
<dbReference type="EMBL" id="JAGYPE020000002">
    <property type="protein sequence ID" value="MCH6264307.1"/>
    <property type="molecule type" value="Genomic_DNA"/>
</dbReference>
<keyword evidence="1" id="KW-0175">Coiled coil</keyword>
<dbReference type="EMBL" id="JAGYPE010000006">
    <property type="protein sequence ID" value="MBS4185556.1"/>
    <property type="molecule type" value="Genomic_DNA"/>
</dbReference>